<gene>
    <name evidence="5" type="ORF">SI8410_06008401</name>
</gene>
<dbReference type="InterPro" id="IPR001623">
    <property type="entry name" value="DnaJ_domain"/>
</dbReference>
<dbReference type="GO" id="GO:0030276">
    <property type="term" value="F:clathrin binding"/>
    <property type="evidence" value="ECO:0007669"/>
    <property type="project" value="TreeGrafter"/>
</dbReference>
<dbReference type="OrthoDB" id="1717591at2759"/>
<feature type="region of interest" description="Disordered" evidence="3">
    <location>
        <begin position="30"/>
        <end position="126"/>
    </location>
</feature>
<feature type="region of interest" description="Disordered" evidence="3">
    <location>
        <begin position="306"/>
        <end position="390"/>
    </location>
</feature>
<evidence type="ECO:0000256" key="1">
    <source>
        <dbReference type="ARBA" id="ARBA00023054"/>
    </source>
</evidence>
<dbReference type="GO" id="GO:0072583">
    <property type="term" value="P:clathrin-dependent endocytosis"/>
    <property type="evidence" value="ECO:0007669"/>
    <property type="project" value="TreeGrafter"/>
</dbReference>
<feature type="region of interest" description="Disordered" evidence="3">
    <location>
        <begin position="603"/>
        <end position="737"/>
    </location>
</feature>
<dbReference type="PANTHER" id="PTHR23172">
    <property type="entry name" value="AUXILIN/CYCLIN G-ASSOCIATED KINASE-RELATED"/>
    <property type="match status" value="1"/>
</dbReference>
<feature type="compositionally biased region" description="Basic and acidic residues" evidence="3">
    <location>
        <begin position="358"/>
        <end position="379"/>
    </location>
</feature>
<feature type="coiled-coil region" evidence="2">
    <location>
        <begin position="177"/>
        <end position="229"/>
    </location>
</feature>
<dbReference type="PROSITE" id="PS50076">
    <property type="entry name" value="DNAJ_2"/>
    <property type="match status" value="1"/>
</dbReference>
<feature type="region of interest" description="Disordered" evidence="3">
    <location>
        <begin position="427"/>
        <end position="512"/>
    </location>
</feature>
<feature type="compositionally biased region" description="Basic and acidic residues" evidence="3">
    <location>
        <begin position="629"/>
        <end position="737"/>
    </location>
</feature>
<feature type="region of interest" description="Disordered" evidence="3">
    <location>
        <begin position="913"/>
        <end position="942"/>
    </location>
</feature>
<reference evidence="5" key="1">
    <citation type="submission" date="2020-02" db="EMBL/GenBank/DDBJ databases">
        <authorList>
            <person name="Scholz U."/>
            <person name="Mascher M."/>
            <person name="Fiebig A."/>
        </authorList>
    </citation>
    <scope>NUCLEOTIDE SEQUENCE</scope>
</reference>
<dbReference type="FunFam" id="1.10.287.110:FF:000009">
    <property type="entry name" value="Auxilin-related protein 1"/>
    <property type="match status" value="1"/>
</dbReference>
<dbReference type="AlphaFoldDB" id="A0A7I8KKG6"/>
<feature type="compositionally biased region" description="Basic and acidic residues" evidence="3">
    <location>
        <begin position="913"/>
        <end position="927"/>
    </location>
</feature>
<evidence type="ECO:0000259" key="4">
    <source>
        <dbReference type="PROSITE" id="PS50076"/>
    </source>
</evidence>
<dbReference type="Gene3D" id="1.10.287.110">
    <property type="entry name" value="DnaJ domain"/>
    <property type="match status" value="1"/>
</dbReference>
<evidence type="ECO:0000313" key="5">
    <source>
        <dbReference type="EMBL" id="CAA7397736.1"/>
    </source>
</evidence>
<dbReference type="InterPro" id="IPR036869">
    <property type="entry name" value="J_dom_sf"/>
</dbReference>
<dbReference type="Proteomes" id="UP000663760">
    <property type="component" value="Chromosome 6"/>
</dbReference>
<feature type="domain" description="J" evidence="4">
    <location>
        <begin position="1037"/>
        <end position="1101"/>
    </location>
</feature>
<feature type="compositionally biased region" description="Basic and acidic residues" evidence="3">
    <location>
        <begin position="486"/>
        <end position="497"/>
    </location>
</feature>
<dbReference type="GO" id="GO:0072318">
    <property type="term" value="P:clathrin coat disassembly"/>
    <property type="evidence" value="ECO:0007669"/>
    <property type="project" value="TreeGrafter"/>
</dbReference>
<dbReference type="SUPFAM" id="SSF46565">
    <property type="entry name" value="Chaperone J-domain"/>
    <property type="match status" value="1"/>
</dbReference>
<accession>A0A7I8KKG6</accession>
<feature type="compositionally biased region" description="Low complexity" evidence="3">
    <location>
        <begin position="69"/>
        <end position="80"/>
    </location>
</feature>
<organism evidence="5 6">
    <name type="scientific">Spirodela intermedia</name>
    <name type="common">Intermediate duckweed</name>
    <dbReference type="NCBI Taxonomy" id="51605"/>
    <lineage>
        <taxon>Eukaryota</taxon>
        <taxon>Viridiplantae</taxon>
        <taxon>Streptophyta</taxon>
        <taxon>Embryophyta</taxon>
        <taxon>Tracheophyta</taxon>
        <taxon>Spermatophyta</taxon>
        <taxon>Magnoliopsida</taxon>
        <taxon>Liliopsida</taxon>
        <taxon>Araceae</taxon>
        <taxon>Lemnoideae</taxon>
        <taxon>Spirodela</taxon>
    </lineage>
</organism>
<keyword evidence="1 2" id="KW-0175">Coiled coil</keyword>
<feature type="region of interest" description="Disordered" evidence="3">
    <location>
        <begin position="550"/>
        <end position="582"/>
    </location>
</feature>
<protein>
    <recommendedName>
        <fullName evidence="4">J domain-containing protein</fullName>
    </recommendedName>
</protein>
<feature type="compositionally biased region" description="Basic and acidic residues" evidence="3">
    <location>
        <begin position="427"/>
        <end position="442"/>
    </location>
</feature>
<feature type="compositionally biased region" description="Pro residues" evidence="3">
    <location>
        <begin position="103"/>
        <end position="116"/>
    </location>
</feature>
<feature type="compositionally biased region" description="Basic and acidic residues" evidence="3">
    <location>
        <begin position="455"/>
        <end position="470"/>
    </location>
</feature>
<feature type="compositionally biased region" description="Low complexity" evidence="3">
    <location>
        <begin position="30"/>
        <end position="50"/>
    </location>
</feature>
<evidence type="ECO:0000256" key="3">
    <source>
        <dbReference type="SAM" id="MobiDB-lite"/>
    </source>
</evidence>
<feature type="region of interest" description="Disordered" evidence="3">
    <location>
        <begin position="239"/>
        <end position="271"/>
    </location>
</feature>
<sequence>MKAKSSSGQLTKDIFFNEGIIDIAEGINLSKKSLPGSPPGSSSRCSSQSPENDRIPDQLRASLNEGRFSHSSSAHSLSSLDRNYSGGAFLKVTDISLRTHPSQGPPPSRPPPARPPPKFDPDERSFSRMLTDHQGYAVGSGTSYHSFKPPTFDAEMSTSSAAAASVAAMQEAMAVAQARLRSAKVSMERKKDNLQNRRKIGLSEELSSVKRDQCEIEQERQRIREEQVAAGEINSSAAALKTVKGSSPPVQTLNSEKIGSKCSPGGGKVGLSKEAGEWKVEEQFYELIQCEEKFIKIRKDCSNQEESTAKAWIDEGETKESKDTELHLDLQDREKRSATDGVLKQEGGDELQEPSLIHLDHIKHLRSKETAKNHPEKNPGEGGIQEALPRTGLETKWRASEKAFICELGEKNLKANAGLRKSRTRIAEYSEPHVEEEIKETKTTQCASEDPEDELGAKPEARSWEGDEVKPGGCDGTAEETEELCETEKELRQEAKPDASPIPGNAEPSPTVFSGAIEEADIVGEGAIKDIEAGGAEEATLSGNQCQIAGTEGESVENESAGCLVEQESEHDDAGKDLSAMKMDRDQVRNVEEKKEATIKLAEDGARVKFEAEDEAERARRRLEEEEQDRERERLEEEDERERRQLEEDRERARRLLEEKEERERRKLEEEEKERVRRSEGEKEDGERKKSEDEERARKSGGEGSKLKEETGGRKLDERASSFDEVEQEGRKPEERVRGRWKIEEEKLRFRKLEGVIEGEWRSTGEEKQRDRRRIEKEKDRERRRMEEEKESERMKMEEKERERRKLEEERDREREREKDRQAAERAAREANERAFAEARDRAEKATAERMAAEARQRALAEARERVEKASSEALEKSLVDKTAREARLRAAERAAVERATEEARERAVEKAMAEKAAQEGRVRGDKSAATTPDNHSIDNDDPHPMHFLPSIASHGFEVESAIRCKARMERHQRTVERAAKALAEKNLRDVIAQREQAERNRLAEALDAEIRRWSNGKEGNLRALLSTLQYILGPESGWQPISLTEVLTAPAVKRAYRKATLCVHPDKLQQRGASIQHKYICEKVFDLLKEAWNRFNSEER</sequence>
<proteinExistence type="predicted"/>
<feature type="compositionally biased region" description="Basic and acidic residues" evidence="3">
    <location>
        <begin position="312"/>
        <end position="338"/>
    </location>
</feature>
<feature type="compositionally biased region" description="Polar residues" evidence="3">
    <location>
        <begin position="244"/>
        <end position="257"/>
    </location>
</feature>
<dbReference type="EMBL" id="LR746269">
    <property type="protein sequence ID" value="CAA7397736.1"/>
    <property type="molecule type" value="Genomic_DNA"/>
</dbReference>
<keyword evidence="6" id="KW-1185">Reference proteome</keyword>
<dbReference type="PANTHER" id="PTHR23172:SF87">
    <property type="entry name" value="CHAPERONE DNAJ-DOMAIN SUPERFAMILY PROTEIN"/>
    <property type="match status" value="1"/>
</dbReference>
<name>A0A7I8KKG6_SPIIN</name>
<dbReference type="GO" id="GO:0031982">
    <property type="term" value="C:vesicle"/>
    <property type="evidence" value="ECO:0007669"/>
    <property type="project" value="TreeGrafter"/>
</dbReference>
<dbReference type="GO" id="GO:0005783">
    <property type="term" value="C:endoplasmic reticulum"/>
    <property type="evidence" value="ECO:0007669"/>
    <property type="project" value="UniProtKB-ARBA"/>
</dbReference>
<feature type="region of interest" description="Disordered" evidence="3">
    <location>
        <begin position="759"/>
        <end position="875"/>
    </location>
</feature>
<evidence type="ECO:0000313" key="6">
    <source>
        <dbReference type="Proteomes" id="UP000663760"/>
    </source>
</evidence>
<feature type="coiled-coil region" evidence="2">
    <location>
        <begin position="969"/>
        <end position="1013"/>
    </location>
</feature>
<evidence type="ECO:0000256" key="2">
    <source>
        <dbReference type="SAM" id="Coils"/>
    </source>
</evidence>
<feature type="compositionally biased region" description="Basic and acidic residues" evidence="3">
    <location>
        <begin position="117"/>
        <end position="126"/>
    </location>
</feature>